<feature type="region of interest" description="Disordered" evidence="1">
    <location>
        <begin position="397"/>
        <end position="425"/>
    </location>
</feature>
<sequence length="964" mass="106621">MVCDCFFACKSKISFINWLKILDLHHKRNITSVKKTSFVSPGKKRHGKKGNKSTSEDDSESVISSEAPSPVVDLQESQSNDSNTGTTRDDSIIDVISVDEIPSEESKPPTPGPQDFYEEFAVPYSEEVPLISSSAENIESSKPNYSNSKSVLKLKISSGKDTNLKASSTTSLLEAHLLSNTKYNTAGSSSSDAKFRGLNYKFGSTFVKNDSKGVGSDQNLRKSEEISDQNEWKSISPAQAGSPKLKTETRISIPISVLPQTVKIIGPLKKSNAVKPSQMMVVGHSPSDLDSSESCIPSPYSIETDANAAEISMSNGVKTKSTKSKRNKRSKAKNRSAKTTEFDPDKHCGVLLDENRRCLRSLTCKTHAIALKRAVEGRCKEFDKLLADHRASKEALKEQERNMHVSSSEPPVSIPISNSDNPPASSDPEIIKIRVPIVNSSNSEVAHISSTFEQSEDDISSPKSEAEIASPKIPYNLKTATTAGVKQINIISKVSQNASSTNGEVKPQIYDSDIKISFVCSDMLYKVGGLLYTDRSRQAVRKCMEPLMSTAKVKNQLKRPINKQKITDFLQLVKNCGAPSSRLHLFKDDKTGNLFTAVKAENIVSIRNELSQKAHDELERMKHVLSNSTKILNNVAADENEMRKFRSSTRLKRKSDRLEQMGAKKVKQESMSDENYDINTLLSFDKCITKTEDMGDHHFADGYAAAFAGMPYGGGEKTDGQPAETTAAAMMEMPYEAYDASGYVENETAQLLQTYKDLENEIRNTVGPNMQELYPAQPMQTSNLAGGYINYMDAANAQAGMEFKDGCEGDYKAQMDNHIEETISKNYSLLEEYCKNIPTDELFMDNKNELEYYENGAPMAANDVKLKNEVIVVNSSMYGNERAAAEMPAANQVDGLNFDTQLLNSYLSSISADAGAQNTNEMNYVSAGRQYDMQQDQSMSKEQVYEEILTLNKQFQGRYGSSWR</sequence>
<evidence type="ECO:0000313" key="3">
    <source>
        <dbReference type="EMBL" id="KAK7578162.1"/>
    </source>
</evidence>
<dbReference type="EMBL" id="JBBCAQ010000035">
    <property type="protein sequence ID" value="KAK7578162.1"/>
    <property type="molecule type" value="Genomic_DNA"/>
</dbReference>
<feature type="compositionally biased region" description="Basic residues" evidence="1">
    <location>
        <begin position="320"/>
        <end position="336"/>
    </location>
</feature>
<dbReference type="PANTHER" id="PTHR15117">
    <property type="entry name" value="ATAXIN 7 RELATED"/>
    <property type="match status" value="1"/>
</dbReference>
<dbReference type="PROSITE" id="PS51505">
    <property type="entry name" value="SCA7"/>
    <property type="match status" value="1"/>
</dbReference>
<protein>
    <recommendedName>
        <fullName evidence="2">SCA7 domain-containing protein</fullName>
    </recommendedName>
</protein>
<gene>
    <name evidence="3" type="ORF">V9T40_010367</name>
</gene>
<accession>A0AAN9TAZ7</accession>
<evidence type="ECO:0000313" key="4">
    <source>
        <dbReference type="Proteomes" id="UP001367676"/>
    </source>
</evidence>
<proteinExistence type="predicted"/>
<feature type="region of interest" description="Disordered" evidence="1">
    <location>
        <begin position="212"/>
        <end position="246"/>
    </location>
</feature>
<dbReference type="Proteomes" id="UP001367676">
    <property type="component" value="Unassembled WGS sequence"/>
</dbReference>
<comment type="caution">
    <text evidence="3">The sequence shown here is derived from an EMBL/GenBank/DDBJ whole genome shotgun (WGS) entry which is preliminary data.</text>
</comment>
<keyword evidence="4" id="KW-1185">Reference proteome</keyword>
<name>A0AAN9TAZ7_9HEMI</name>
<feature type="region of interest" description="Disordered" evidence="1">
    <location>
        <begin position="35"/>
        <end position="92"/>
    </location>
</feature>
<evidence type="ECO:0000256" key="1">
    <source>
        <dbReference type="SAM" id="MobiDB-lite"/>
    </source>
</evidence>
<dbReference type="InterPro" id="IPR013243">
    <property type="entry name" value="SCA7_dom"/>
</dbReference>
<feature type="compositionally biased region" description="Low complexity" evidence="1">
    <location>
        <begin position="405"/>
        <end position="425"/>
    </location>
</feature>
<feature type="region of interest" description="Disordered" evidence="1">
    <location>
        <begin position="98"/>
        <end position="117"/>
    </location>
</feature>
<dbReference type="Gene3D" id="6.10.140.670">
    <property type="match status" value="1"/>
</dbReference>
<feature type="domain" description="SCA7" evidence="2">
    <location>
        <begin position="335"/>
        <end position="401"/>
    </location>
</feature>
<dbReference type="PANTHER" id="PTHR15117:SF24">
    <property type="entry name" value="SCA7 DOMAIN-CONTAINING PROTEIN"/>
    <property type="match status" value="1"/>
</dbReference>
<dbReference type="InterPro" id="IPR052237">
    <property type="entry name" value="Ataxin-7-like_regulator"/>
</dbReference>
<feature type="compositionally biased region" description="Polar residues" evidence="1">
    <location>
        <begin position="75"/>
        <end position="86"/>
    </location>
</feature>
<organism evidence="3 4">
    <name type="scientific">Parthenolecanium corni</name>
    <dbReference type="NCBI Taxonomy" id="536013"/>
    <lineage>
        <taxon>Eukaryota</taxon>
        <taxon>Metazoa</taxon>
        <taxon>Ecdysozoa</taxon>
        <taxon>Arthropoda</taxon>
        <taxon>Hexapoda</taxon>
        <taxon>Insecta</taxon>
        <taxon>Pterygota</taxon>
        <taxon>Neoptera</taxon>
        <taxon>Paraneoptera</taxon>
        <taxon>Hemiptera</taxon>
        <taxon>Sternorrhyncha</taxon>
        <taxon>Coccoidea</taxon>
        <taxon>Coccidae</taxon>
        <taxon>Parthenolecanium</taxon>
    </lineage>
</organism>
<dbReference type="Pfam" id="PF08313">
    <property type="entry name" value="SCA7"/>
    <property type="match status" value="1"/>
</dbReference>
<reference evidence="3 4" key="1">
    <citation type="submission" date="2024-03" db="EMBL/GenBank/DDBJ databases">
        <title>Adaptation during the transition from Ophiocordyceps entomopathogen to insect associate is accompanied by gene loss and intensified selection.</title>
        <authorList>
            <person name="Ward C.M."/>
            <person name="Onetto C.A."/>
            <person name="Borneman A.R."/>
        </authorList>
    </citation>
    <scope>NUCLEOTIDE SEQUENCE [LARGE SCALE GENOMIC DNA]</scope>
    <source>
        <strain evidence="3">AWRI1</strain>
        <tissue evidence="3">Single Adult Female</tissue>
    </source>
</reference>
<evidence type="ECO:0000259" key="2">
    <source>
        <dbReference type="PROSITE" id="PS51505"/>
    </source>
</evidence>
<dbReference type="AlphaFoldDB" id="A0AAN9TAZ7"/>
<feature type="compositionally biased region" description="Basic residues" evidence="1">
    <location>
        <begin position="42"/>
        <end position="51"/>
    </location>
</feature>
<feature type="region of interest" description="Disordered" evidence="1">
    <location>
        <begin position="311"/>
        <end position="341"/>
    </location>
</feature>